<gene>
    <name evidence="10" type="primary">SLC24A3</name>
    <name evidence="10" type="ORF">GZH46_00573</name>
</gene>
<feature type="transmembrane region" description="Helical" evidence="8">
    <location>
        <begin position="29"/>
        <end position="52"/>
    </location>
</feature>
<sequence>MNNPDISLAASSSTSDSFLSDEVLNNGGFLIYILILVYCCFALAVICDAYFVPSLQTLSDVYDLPPDIAGSTLMALGASVPELFASLIGVFVTEDDIGTAVPAACAFVAAASFDKKLTLTPFPIIRNSAFYSITILILVLIIKDNSVDIPESIILMLLFFMYMGFMIYSAQMQHSIGGSTSHSLSSTLESSTSSSQTASAHDDGLLATNGHHRALSLSNGTAMMTANNNNSSGHHATSIIGAIDHSMPLYPEHCVVSKASSQITAHCPAWAATYFFKPNTAPTTPSVDSLLSANRLTGKPDNGAIPTASDPILIATDGAIGLHGTSNNYGTLLTQATNIQMYDNTCVMNGHSIQGRLQRARHHHHHHRHHEEDCWVTTKWIMVPMLPITVVMRLLTPFRQRRSTCTAVWTFIVSIVAIGMLTYVTVWMVHLFGQFMGLSETIAGITILSWGTGIPELIASIVLIKKTAQVDMAICNAIGSNVIDISFCLSLPWLIKCILNLSVSGAKPVVKIQSAALPLTTFTLLITVVALIVTLKCHKWQMTVRVGLWLSAIYVAFVVSAIALECLYTNSDTASSFLRHLYSRSN</sequence>
<proteinExistence type="inferred from homology"/>
<keyword evidence="5 8" id="KW-0812">Transmembrane</keyword>
<protein>
    <submittedName>
        <fullName evidence="10">Sodium/potassium/calcium exchanger 3</fullName>
    </submittedName>
</protein>
<comment type="subcellular location">
    <subcellularLocation>
        <location evidence="1">Membrane</location>
        <topology evidence="1">Multi-pass membrane protein</topology>
    </subcellularLocation>
</comment>
<dbReference type="Pfam" id="PF01699">
    <property type="entry name" value="Na_Ca_ex"/>
    <property type="match status" value="2"/>
</dbReference>
<keyword evidence="4" id="KW-0813">Transport</keyword>
<name>A0ABQ7SBT0_9ACAR</name>
<dbReference type="PANTHER" id="PTHR10846">
    <property type="entry name" value="SODIUM/POTASSIUM/CALCIUM EXCHANGER"/>
    <property type="match status" value="1"/>
</dbReference>
<feature type="domain" description="Sodium/calcium exchanger membrane region" evidence="9">
    <location>
        <begin position="34"/>
        <end position="167"/>
    </location>
</feature>
<comment type="caution">
    <text evidence="10">The sequence shown here is derived from an EMBL/GenBank/DDBJ whole genome shotgun (WGS) entry which is preliminary data.</text>
</comment>
<keyword evidence="6 8" id="KW-1133">Transmembrane helix</keyword>
<feature type="domain" description="Sodium/calcium exchanger membrane region" evidence="9">
    <location>
        <begin position="407"/>
        <end position="561"/>
    </location>
</feature>
<feature type="transmembrane region" description="Helical" evidence="8">
    <location>
        <begin position="442"/>
        <end position="464"/>
    </location>
</feature>
<keyword evidence="4" id="KW-0109">Calcium transport</keyword>
<dbReference type="EMBL" id="JAIFTH010000062">
    <property type="protein sequence ID" value="KAG9510875.1"/>
    <property type="molecule type" value="Genomic_DNA"/>
</dbReference>
<dbReference type="InterPro" id="IPR044880">
    <property type="entry name" value="NCX_ion-bd_dom_sf"/>
</dbReference>
<evidence type="ECO:0000313" key="11">
    <source>
        <dbReference type="Proteomes" id="UP000825002"/>
    </source>
</evidence>
<accession>A0ABQ7SBT0</accession>
<organism evidence="10 11">
    <name type="scientific">Fragariocoptes setiger</name>
    <dbReference type="NCBI Taxonomy" id="1670756"/>
    <lineage>
        <taxon>Eukaryota</taxon>
        <taxon>Metazoa</taxon>
        <taxon>Ecdysozoa</taxon>
        <taxon>Arthropoda</taxon>
        <taxon>Chelicerata</taxon>
        <taxon>Arachnida</taxon>
        <taxon>Acari</taxon>
        <taxon>Acariformes</taxon>
        <taxon>Trombidiformes</taxon>
        <taxon>Prostigmata</taxon>
        <taxon>Eupodina</taxon>
        <taxon>Eriophyoidea</taxon>
        <taxon>Phytoptidae</taxon>
        <taxon>Fragariocoptes</taxon>
    </lineage>
</organism>
<evidence type="ECO:0000256" key="5">
    <source>
        <dbReference type="ARBA" id="ARBA00022692"/>
    </source>
</evidence>
<feature type="transmembrane region" description="Helical" evidence="8">
    <location>
        <begin position="153"/>
        <end position="170"/>
    </location>
</feature>
<feature type="transmembrane region" description="Helical" evidence="8">
    <location>
        <begin position="547"/>
        <end position="570"/>
    </location>
</feature>
<evidence type="ECO:0000256" key="2">
    <source>
        <dbReference type="ARBA" id="ARBA00005364"/>
    </source>
</evidence>
<keyword evidence="4" id="KW-0406">Ion transport</keyword>
<evidence type="ECO:0000256" key="7">
    <source>
        <dbReference type="ARBA" id="ARBA00023136"/>
    </source>
</evidence>
<keyword evidence="11" id="KW-1185">Reference proteome</keyword>
<dbReference type="Proteomes" id="UP000825002">
    <property type="component" value="Unassembled WGS sequence"/>
</dbReference>
<evidence type="ECO:0000256" key="6">
    <source>
        <dbReference type="ARBA" id="ARBA00022989"/>
    </source>
</evidence>
<feature type="transmembrane region" description="Helical" evidence="8">
    <location>
        <begin position="407"/>
        <end position="430"/>
    </location>
</feature>
<dbReference type="InterPro" id="IPR004481">
    <property type="entry name" value="K/Na/Ca-exchanger"/>
</dbReference>
<dbReference type="Gene3D" id="1.20.1420.30">
    <property type="entry name" value="NCX, central ion-binding region"/>
    <property type="match status" value="2"/>
</dbReference>
<evidence type="ECO:0000256" key="8">
    <source>
        <dbReference type="SAM" id="Phobius"/>
    </source>
</evidence>
<keyword evidence="4" id="KW-0106">Calcium</keyword>
<evidence type="ECO:0000313" key="10">
    <source>
        <dbReference type="EMBL" id="KAG9510875.1"/>
    </source>
</evidence>
<dbReference type="InterPro" id="IPR004837">
    <property type="entry name" value="NaCa_Exmemb"/>
</dbReference>
<evidence type="ECO:0000256" key="4">
    <source>
        <dbReference type="ARBA" id="ARBA00022568"/>
    </source>
</evidence>
<feature type="transmembrane region" description="Helical" evidence="8">
    <location>
        <begin position="124"/>
        <end position="141"/>
    </location>
</feature>
<reference evidence="10 11" key="1">
    <citation type="submission" date="2020-10" db="EMBL/GenBank/DDBJ databases">
        <authorList>
            <person name="Klimov P.B."/>
            <person name="Dyachkov S.M."/>
            <person name="Chetverikov P.E."/>
        </authorList>
    </citation>
    <scope>NUCLEOTIDE SEQUENCE [LARGE SCALE GENOMIC DNA]</scope>
    <source>
        <strain evidence="10">BMOC 18-1129-001#AD2665</strain>
        <tissue evidence="10">Entire mites</tissue>
    </source>
</reference>
<evidence type="ECO:0000256" key="1">
    <source>
        <dbReference type="ARBA" id="ARBA00004141"/>
    </source>
</evidence>
<feature type="transmembrane region" description="Helical" evidence="8">
    <location>
        <begin position="515"/>
        <end position="535"/>
    </location>
</feature>
<evidence type="ECO:0000259" key="9">
    <source>
        <dbReference type="Pfam" id="PF01699"/>
    </source>
</evidence>
<feature type="transmembrane region" description="Helical" evidence="8">
    <location>
        <begin position="473"/>
        <end position="495"/>
    </location>
</feature>
<keyword evidence="7 8" id="KW-0472">Membrane</keyword>
<dbReference type="PANTHER" id="PTHR10846:SF73">
    <property type="entry name" value="SODIUM_CALCIUM EXCHANGER MEMBRANE REGION DOMAIN-CONTAINING PROTEIN"/>
    <property type="match status" value="1"/>
</dbReference>
<keyword evidence="3" id="KW-0050">Antiport</keyword>
<comment type="similarity">
    <text evidence="2">Belongs to the Ca(2+):cation antiporter (CaCA) (TC 2.A.19) family. SLC24A subfamily.</text>
</comment>
<evidence type="ECO:0000256" key="3">
    <source>
        <dbReference type="ARBA" id="ARBA00022449"/>
    </source>
</evidence>